<keyword evidence="1" id="KW-0472">Membrane</keyword>
<evidence type="ECO:0008006" key="4">
    <source>
        <dbReference type="Google" id="ProtNLM"/>
    </source>
</evidence>
<dbReference type="Proteomes" id="UP000769780">
    <property type="component" value="Unassembled WGS sequence"/>
</dbReference>
<protein>
    <recommendedName>
        <fullName evidence="4">DUF3899 domain-containing protein</fullName>
    </recommendedName>
</protein>
<evidence type="ECO:0000256" key="1">
    <source>
        <dbReference type="SAM" id="Phobius"/>
    </source>
</evidence>
<keyword evidence="3" id="KW-1185">Reference proteome</keyword>
<proteinExistence type="predicted"/>
<sequence>MKKIIWSVISLGLILFANWGIAKLFHNHFLDWSFLTGLGATILIRFFNSSGGFASEITNAKLQSGNEENDLKMEVWTKLDRIERRFQMTPSVYVGICYTVIAGIVTVVYYKDLIFN</sequence>
<keyword evidence="1" id="KW-1133">Transmembrane helix</keyword>
<feature type="transmembrane region" description="Helical" evidence="1">
    <location>
        <begin position="32"/>
        <end position="48"/>
    </location>
</feature>
<evidence type="ECO:0000313" key="2">
    <source>
        <dbReference type="EMBL" id="MBY0098511.1"/>
    </source>
</evidence>
<name>A0ABS7K8C9_9BACI</name>
<organism evidence="2 3">
    <name type="scientific">Mesobacillus maritimus</name>
    <dbReference type="NCBI Taxonomy" id="1643336"/>
    <lineage>
        <taxon>Bacteria</taxon>
        <taxon>Bacillati</taxon>
        <taxon>Bacillota</taxon>
        <taxon>Bacilli</taxon>
        <taxon>Bacillales</taxon>
        <taxon>Bacillaceae</taxon>
        <taxon>Mesobacillus</taxon>
    </lineage>
</organism>
<keyword evidence="1" id="KW-0812">Transmembrane</keyword>
<dbReference type="EMBL" id="JACWFH010000024">
    <property type="protein sequence ID" value="MBY0098511.1"/>
    <property type="molecule type" value="Genomic_DNA"/>
</dbReference>
<comment type="caution">
    <text evidence="2">The sequence shown here is derived from an EMBL/GenBank/DDBJ whole genome shotgun (WGS) entry which is preliminary data.</text>
</comment>
<dbReference type="RefSeq" id="WP_221874728.1">
    <property type="nucleotide sequence ID" value="NZ_JACWFH010000024.1"/>
</dbReference>
<feature type="transmembrane region" description="Helical" evidence="1">
    <location>
        <begin position="91"/>
        <end position="110"/>
    </location>
</feature>
<accession>A0ABS7K8C9</accession>
<reference evidence="2 3" key="1">
    <citation type="submission" date="2020-07" db="EMBL/GenBank/DDBJ databases">
        <title>Fungal Genomes of the International Space Station.</title>
        <authorList>
            <person name="Seuylemezian A."/>
            <person name="Singh N.K."/>
            <person name="Wood J."/>
            <person name="Venkateswaran K."/>
        </authorList>
    </citation>
    <scope>NUCLEOTIDE SEQUENCE [LARGE SCALE GENOMIC DNA]</scope>
    <source>
        <strain evidence="2 3">PL-B2</strain>
    </source>
</reference>
<gene>
    <name evidence="2" type="ORF">H0185_17135</name>
</gene>
<evidence type="ECO:0000313" key="3">
    <source>
        <dbReference type="Proteomes" id="UP000769780"/>
    </source>
</evidence>